<comment type="caution">
    <text evidence="9">The sequence shown here is derived from an EMBL/GenBank/DDBJ whole genome shotgun (WGS) entry which is preliminary data.</text>
</comment>
<dbReference type="PANTHER" id="PTHR43834:SF6">
    <property type="entry name" value="GTPASE DER"/>
    <property type="match status" value="1"/>
</dbReference>
<dbReference type="InterPro" id="IPR016484">
    <property type="entry name" value="GTPase_Der"/>
</dbReference>
<dbReference type="GO" id="GO:0005525">
    <property type="term" value="F:GTP binding"/>
    <property type="evidence" value="ECO:0007669"/>
    <property type="project" value="InterPro"/>
</dbReference>
<dbReference type="AlphaFoldDB" id="A0A8X7ZWD6"/>
<evidence type="ECO:0000256" key="4">
    <source>
        <dbReference type="ARBA" id="ARBA00022737"/>
    </source>
</evidence>
<organism evidence="9 10">
    <name type="scientific">Populus tomentosa</name>
    <name type="common">Chinese white poplar</name>
    <dbReference type="NCBI Taxonomy" id="118781"/>
    <lineage>
        <taxon>Eukaryota</taxon>
        <taxon>Viridiplantae</taxon>
        <taxon>Streptophyta</taxon>
        <taxon>Embryophyta</taxon>
        <taxon>Tracheophyta</taxon>
        <taxon>Spermatophyta</taxon>
        <taxon>Magnoliopsida</taxon>
        <taxon>eudicotyledons</taxon>
        <taxon>Gunneridae</taxon>
        <taxon>Pentapetalae</taxon>
        <taxon>rosids</taxon>
        <taxon>fabids</taxon>
        <taxon>Malpighiales</taxon>
        <taxon>Salicaceae</taxon>
        <taxon>Saliceae</taxon>
        <taxon>Populus</taxon>
    </lineage>
</organism>
<evidence type="ECO:0000256" key="5">
    <source>
        <dbReference type="ARBA" id="ARBA00032345"/>
    </source>
</evidence>
<evidence type="ECO:0000256" key="3">
    <source>
        <dbReference type="ARBA" id="ARBA00022517"/>
    </source>
</evidence>
<proteinExistence type="inferred from homology"/>
<evidence type="ECO:0000259" key="7">
    <source>
        <dbReference type="Pfam" id="PF01926"/>
    </source>
</evidence>
<evidence type="ECO:0000256" key="1">
    <source>
        <dbReference type="ARBA" id="ARBA00008279"/>
    </source>
</evidence>
<dbReference type="EMBL" id="JAAWWB010000008">
    <property type="protein sequence ID" value="KAG6778393.1"/>
    <property type="molecule type" value="Genomic_DNA"/>
</dbReference>
<gene>
    <name evidence="9" type="ORF">POTOM_018253</name>
</gene>
<protein>
    <recommendedName>
        <fullName evidence="2">GTPase Der</fullName>
    </recommendedName>
    <alternativeName>
        <fullName evidence="5">GTP-binding protein EngA</fullName>
    </alternativeName>
</protein>
<dbReference type="OrthoDB" id="8954335at2759"/>
<feature type="domain" description="G" evidence="7">
    <location>
        <begin position="146"/>
        <end position="267"/>
    </location>
</feature>
<feature type="domain" description="GTPase Der C-terminal KH-domain-like" evidence="8">
    <location>
        <begin position="583"/>
        <end position="662"/>
    </location>
</feature>
<evidence type="ECO:0000259" key="8">
    <source>
        <dbReference type="Pfam" id="PF14714"/>
    </source>
</evidence>
<evidence type="ECO:0000313" key="10">
    <source>
        <dbReference type="Proteomes" id="UP000886885"/>
    </source>
</evidence>
<keyword evidence="10" id="KW-1185">Reference proteome</keyword>
<feature type="compositionally biased region" description="Basic and acidic residues" evidence="6">
    <location>
        <begin position="682"/>
        <end position="695"/>
    </location>
</feature>
<name>A0A8X7ZWD6_POPTO</name>
<dbReference type="Pfam" id="PF01926">
    <property type="entry name" value="MMR_HSR1"/>
    <property type="match status" value="2"/>
</dbReference>
<dbReference type="NCBIfam" id="TIGR00231">
    <property type="entry name" value="small_GTP"/>
    <property type="match status" value="1"/>
</dbReference>
<reference evidence="9" key="1">
    <citation type="journal article" date="2020" name="bioRxiv">
        <title>Hybrid origin of Populus tomentosa Carr. identified through genome sequencing and phylogenomic analysis.</title>
        <authorList>
            <person name="An X."/>
            <person name="Gao K."/>
            <person name="Chen Z."/>
            <person name="Li J."/>
            <person name="Yang X."/>
            <person name="Yang X."/>
            <person name="Zhou J."/>
            <person name="Guo T."/>
            <person name="Zhao T."/>
            <person name="Huang S."/>
            <person name="Miao D."/>
            <person name="Khan W.U."/>
            <person name="Rao P."/>
            <person name="Ye M."/>
            <person name="Lei B."/>
            <person name="Liao W."/>
            <person name="Wang J."/>
            <person name="Ji L."/>
            <person name="Li Y."/>
            <person name="Guo B."/>
            <person name="Mustafa N.S."/>
            <person name="Li S."/>
            <person name="Yun Q."/>
            <person name="Keller S.R."/>
            <person name="Mao J."/>
            <person name="Zhang R."/>
            <person name="Strauss S.H."/>
        </authorList>
    </citation>
    <scope>NUCLEOTIDE SEQUENCE</scope>
    <source>
        <strain evidence="9">GM15</strain>
        <tissue evidence="9">Leaf</tissue>
    </source>
</reference>
<sequence>MSHSWVRALSSPKRHCGVGILHRSISSSSGCCCSHFSKVNNENNPLFTVSLRSLFNNANIINGNALIPHDLKCCPLAPRWHLYRGYGSVVQQKMPELVSGSGEDVTSSDLEQLYFCSDDGGTDKKVKVVYEKPIDFTKIDTNLLPTVIIVGRPNVGKSALYNRLIRRREALVYNTPDDHVTRDIREGVAKLGDLRFKVLDSAGLETEAASGSILQRTTSMTANVLARTQFAVFLIDVRAGLHPLDLDVGKWFRKHAPGIKPIVAMNKSESLCDGVGSISDAADEARMLGFGDPIAISAETGLGMAALHDALQPLIEDYMLQVLNNNCDQNNGYGPSHVDDVAGEVDESKLPLQLAIIGRPNVGKSTLLNTLLQEERVLVGPEVGLTRDSVRTQFQYEGRTIYLFGIVGIVTRGRVCFGVGNSLISAYVDMKVGSNFENLCGLIKWVDTAGWLQRTGLEKGPSSLSVMQSRKNLMRAQVVALVLDAEEVVKARRSMTHAEVVIARRAVEEGRGLVVIVNKMDLLEGKQNSTLFDKVMEAVPLEIQTVIPQITGIPVVFTSALEGRGRIAVMRQVIDTYEKWCSRLSTSRLNRWLRKVMSRHSWKDQAAQPKIKYFTQVKARPPTFVAFTSGKTQLSDTDLRFLTKSLKEDFDLGGIPIRIMQRSVPRKGGGSRSKSTPSAGRMAERFLSDKRTADV</sequence>
<accession>A0A8X7ZWD6</accession>
<dbReference type="Proteomes" id="UP000886885">
    <property type="component" value="Chromosome 4D"/>
</dbReference>
<feature type="region of interest" description="Disordered" evidence="6">
    <location>
        <begin position="661"/>
        <end position="695"/>
    </location>
</feature>
<comment type="similarity">
    <text evidence="1">Belongs to the TRAFAC class TrmE-Era-EngA-EngB-Septin-like GTPase superfamily. EngA (Der) GTPase family.</text>
</comment>
<keyword evidence="4" id="KW-0677">Repeat</keyword>
<dbReference type="InterPro" id="IPR032859">
    <property type="entry name" value="KH_dom-like"/>
</dbReference>
<feature type="domain" description="G" evidence="7">
    <location>
        <begin position="354"/>
        <end position="519"/>
    </location>
</feature>
<dbReference type="InterPro" id="IPR006073">
    <property type="entry name" value="GTP-bd"/>
</dbReference>
<keyword evidence="3" id="KW-0690">Ribosome biogenesis</keyword>
<dbReference type="InterPro" id="IPR005225">
    <property type="entry name" value="Small_GTP-bd"/>
</dbReference>
<evidence type="ECO:0000313" key="9">
    <source>
        <dbReference type="EMBL" id="KAG6778393.1"/>
    </source>
</evidence>
<dbReference type="HAMAP" id="MF_00195">
    <property type="entry name" value="GTPase_Der"/>
    <property type="match status" value="1"/>
</dbReference>
<dbReference type="CDD" id="cd01894">
    <property type="entry name" value="EngA1"/>
    <property type="match status" value="1"/>
</dbReference>
<evidence type="ECO:0000256" key="6">
    <source>
        <dbReference type="SAM" id="MobiDB-lite"/>
    </source>
</evidence>
<evidence type="ECO:0000256" key="2">
    <source>
        <dbReference type="ARBA" id="ARBA00020953"/>
    </source>
</evidence>
<dbReference type="PANTHER" id="PTHR43834">
    <property type="entry name" value="GTPASE DER"/>
    <property type="match status" value="1"/>
</dbReference>
<dbReference type="GO" id="GO:0042254">
    <property type="term" value="P:ribosome biogenesis"/>
    <property type="evidence" value="ECO:0007669"/>
    <property type="project" value="UniProtKB-KW"/>
</dbReference>
<dbReference type="Pfam" id="PF14714">
    <property type="entry name" value="KH_dom-like"/>
    <property type="match status" value="1"/>
</dbReference>